<evidence type="ECO:0000256" key="1">
    <source>
        <dbReference type="SAM" id="MobiDB-lite"/>
    </source>
</evidence>
<dbReference type="Proteomes" id="UP001201812">
    <property type="component" value="Unassembled WGS sequence"/>
</dbReference>
<dbReference type="AlphaFoldDB" id="A0AAD4MZA2"/>
<proteinExistence type="predicted"/>
<gene>
    <name evidence="2" type="ORF">DdX_13143</name>
</gene>
<keyword evidence="3" id="KW-1185">Reference proteome</keyword>
<reference evidence="2" key="1">
    <citation type="submission" date="2022-01" db="EMBL/GenBank/DDBJ databases">
        <title>Genome Sequence Resource for Two Populations of Ditylenchus destructor, the Migratory Endoparasitic Phytonematode.</title>
        <authorList>
            <person name="Zhang H."/>
            <person name="Lin R."/>
            <person name="Xie B."/>
        </authorList>
    </citation>
    <scope>NUCLEOTIDE SEQUENCE</scope>
    <source>
        <strain evidence="2">BazhouSP</strain>
    </source>
</reference>
<feature type="region of interest" description="Disordered" evidence="1">
    <location>
        <begin position="169"/>
        <end position="190"/>
    </location>
</feature>
<sequence length="356" mass="40265">MFAIVWGGIWGGEGVGGASLSSRKRVRGNDIIDASICSVCLEESANINKEYLGLMAVCNGCKGMLYRLQMEHKKAKHSGKVDKFECGVNPECQKWHIGVKVNKELLLVYKHSHCCRLAIFKAYGYSEKGSQYRSLSQNSRDPEKLRDAMASLTRALICKNIRTSSIAAKSSKTGNGTNGNGHPEPAHKEEPMRSFNFKVDTCFPVNYDPSLPPDKRCECYGSLGRPVMDEKTKKKVLLSTGLDASHHFANFMYTVGLHPDIFLPNITEKDLDQKSVCPAGRIYQSRDWVEIFEQNYEEKKKDELLPGFNYFVCCKGTTGYYWEVYYGTDEVCVAGYGPYQPSHPIRRYFFNKKYHS</sequence>
<comment type="caution">
    <text evidence="2">The sequence shown here is derived from an EMBL/GenBank/DDBJ whole genome shotgun (WGS) entry which is preliminary data.</text>
</comment>
<name>A0AAD4MZA2_9BILA</name>
<organism evidence="2 3">
    <name type="scientific">Ditylenchus destructor</name>
    <dbReference type="NCBI Taxonomy" id="166010"/>
    <lineage>
        <taxon>Eukaryota</taxon>
        <taxon>Metazoa</taxon>
        <taxon>Ecdysozoa</taxon>
        <taxon>Nematoda</taxon>
        <taxon>Chromadorea</taxon>
        <taxon>Rhabditida</taxon>
        <taxon>Tylenchina</taxon>
        <taxon>Tylenchomorpha</taxon>
        <taxon>Sphaerularioidea</taxon>
        <taxon>Anguinidae</taxon>
        <taxon>Anguininae</taxon>
        <taxon>Ditylenchus</taxon>
    </lineage>
</organism>
<evidence type="ECO:0000313" key="3">
    <source>
        <dbReference type="Proteomes" id="UP001201812"/>
    </source>
</evidence>
<protein>
    <submittedName>
        <fullName evidence="2">Uncharacterized protein</fullName>
    </submittedName>
</protein>
<accession>A0AAD4MZA2</accession>
<evidence type="ECO:0000313" key="2">
    <source>
        <dbReference type="EMBL" id="KAI1706302.1"/>
    </source>
</evidence>
<dbReference type="EMBL" id="JAKKPZ010000049">
    <property type="protein sequence ID" value="KAI1706302.1"/>
    <property type="molecule type" value="Genomic_DNA"/>
</dbReference>